<keyword evidence="2" id="KW-0547">Nucleotide-binding</keyword>
<evidence type="ECO:0000313" key="8">
    <source>
        <dbReference type="Proteomes" id="UP000391834"/>
    </source>
</evidence>
<evidence type="ECO:0000259" key="6">
    <source>
        <dbReference type="PROSITE" id="PS50893"/>
    </source>
</evidence>
<dbReference type="CDD" id="cd03214">
    <property type="entry name" value="ABC_Iron-Siderophores_B12_Hemin"/>
    <property type="match status" value="1"/>
</dbReference>
<dbReference type="RefSeq" id="WP_051539196.1">
    <property type="nucleotide sequence ID" value="NZ_BLAX01000001.1"/>
</dbReference>
<keyword evidence="3" id="KW-0067">ATP-binding</keyword>
<dbReference type="PANTHER" id="PTHR42794">
    <property type="entry name" value="HEMIN IMPORT ATP-BINDING PROTEIN HMUV"/>
    <property type="match status" value="1"/>
</dbReference>
<gene>
    <name evidence="7" type="ORF">PbJCM13498_40810</name>
</gene>
<evidence type="ECO:0000313" key="7">
    <source>
        <dbReference type="EMBL" id="GET35218.1"/>
    </source>
</evidence>
<dbReference type="EMBL" id="BLAX01000001">
    <property type="protein sequence ID" value="GET35218.1"/>
    <property type="molecule type" value="Genomic_DNA"/>
</dbReference>
<dbReference type="GO" id="GO:0005524">
    <property type="term" value="F:ATP binding"/>
    <property type="evidence" value="ECO:0007669"/>
    <property type="project" value="UniProtKB-KW"/>
</dbReference>
<proteinExistence type="predicted"/>
<feature type="domain" description="ABC transporter" evidence="6">
    <location>
        <begin position="11"/>
        <end position="247"/>
    </location>
</feature>
<comment type="function">
    <text evidence="5">Part of the ABC transporter complex HmuTUV involved in hemin import. Responsible for energy coupling to the transport system.</text>
</comment>
<dbReference type="Gene3D" id="3.40.50.300">
    <property type="entry name" value="P-loop containing nucleotide triphosphate hydrolases"/>
    <property type="match status" value="1"/>
</dbReference>
<dbReference type="PROSITE" id="PS50893">
    <property type="entry name" value="ABC_TRANSPORTER_2"/>
    <property type="match status" value="1"/>
</dbReference>
<name>A0A5M4B5W5_9BACT</name>
<dbReference type="SUPFAM" id="SSF52540">
    <property type="entry name" value="P-loop containing nucleoside triphosphate hydrolases"/>
    <property type="match status" value="1"/>
</dbReference>
<dbReference type="GO" id="GO:0016887">
    <property type="term" value="F:ATP hydrolysis activity"/>
    <property type="evidence" value="ECO:0007669"/>
    <property type="project" value="InterPro"/>
</dbReference>
<organism evidence="7 8">
    <name type="scientific">Prolixibacter bellariivorans</name>
    <dbReference type="NCBI Taxonomy" id="314319"/>
    <lineage>
        <taxon>Bacteria</taxon>
        <taxon>Pseudomonadati</taxon>
        <taxon>Bacteroidota</taxon>
        <taxon>Bacteroidia</taxon>
        <taxon>Marinilabiliales</taxon>
        <taxon>Prolixibacteraceae</taxon>
        <taxon>Prolixibacter</taxon>
    </lineage>
</organism>
<reference evidence="7 8" key="1">
    <citation type="submission" date="2019-10" db="EMBL/GenBank/DDBJ databases">
        <title>Prolixibacter strains distinguished by the presence of nitrate reductase genes were adept at nitrate-dependent anaerobic corrosion of metallic iron and carbon steel.</title>
        <authorList>
            <person name="Iino T."/>
            <person name="Shono N."/>
            <person name="Ito K."/>
            <person name="Nakamura R."/>
            <person name="Sueoka K."/>
            <person name="Harayama S."/>
            <person name="Ohkuma M."/>
        </authorList>
    </citation>
    <scope>NUCLEOTIDE SEQUENCE [LARGE SCALE GENOMIC DNA]</scope>
    <source>
        <strain evidence="7 8">JCM 13498</strain>
    </source>
</reference>
<keyword evidence="4" id="KW-1278">Translocase</keyword>
<evidence type="ECO:0000256" key="5">
    <source>
        <dbReference type="ARBA" id="ARBA00037066"/>
    </source>
</evidence>
<keyword evidence="1" id="KW-0813">Transport</keyword>
<keyword evidence="8" id="KW-1185">Reference proteome</keyword>
<dbReference type="OrthoDB" id="9806726at2"/>
<dbReference type="SMART" id="SM00382">
    <property type="entry name" value="AAA"/>
    <property type="match status" value="1"/>
</dbReference>
<evidence type="ECO:0000256" key="3">
    <source>
        <dbReference type="ARBA" id="ARBA00022840"/>
    </source>
</evidence>
<sequence>MEDINNAVPVLQLKKLTAGYGNAFRLKDITLTIRQGDFTGIIGPNGAGKTTLLKCIAGDLPACAEAFQLAGKPFNRMHLKERARHMAVVTQKNDIGFITVEDYVMMGRLPYRSLLSGLSCVENKQLAEKYMKKSGVWAYRHQAVNELSGGEQQLVAITRALVQEPDLLLLDEPTAHLDIAHQVQILDFIQQLNEELNLAVLMVVHDLNLAAEYCTQLLLMQNGEVCAEGTPGEVLTRHQVKEAYKTDVTITENPLSGRPFVFPVSRNATNNRNTKKKIPHQTENKTIYEKITAH</sequence>
<dbReference type="Pfam" id="PF00005">
    <property type="entry name" value="ABC_tran"/>
    <property type="match status" value="1"/>
</dbReference>
<dbReference type="PANTHER" id="PTHR42794:SF1">
    <property type="entry name" value="HEMIN IMPORT ATP-BINDING PROTEIN HMUV"/>
    <property type="match status" value="1"/>
</dbReference>
<protein>
    <recommendedName>
        <fullName evidence="6">ABC transporter domain-containing protein</fullName>
    </recommendedName>
</protein>
<accession>A0A5M4B5W5</accession>
<dbReference type="InterPro" id="IPR027417">
    <property type="entry name" value="P-loop_NTPase"/>
</dbReference>
<evidence type="ECO:0000256" key="4">
    <source>
        <dbReference type="ARBA" id="ARBA00022967"/>
    </source>
</evidence>
<dbReference type="InterPro" id="IPR003593">
    <property type="entry name" value="AAA+_ATPase"/>
</dbReference>
<comment type="caution">
    <text evidence="7">The sequence shown here is derived from an EMBL/GenBank/DDBJ whole genome shotgun (WGS) entry which is preliminary data.</text>
</comment>
<dbReference type="FunFam" id="3.40.50.300:FF:000134">
    <property type="entry name" value="Iron-enterobactin ABC transporter ATP-binding protein"/>
    <property type="match status" value="1"/>
</dbReference>
<dbReference type="InterPro" id="IPR003439">
    <property type="entry name" value="ABC_transporter-like_ATP-bd"/>
</dbReference>
<dbReference type="Proteomes" id="UP000391834">
    <property type="component" value="Unassembled WGS sequence"/>
</dbReference>
<evidence type="ECO:0000256" key="2">
    <source>
        <dbReference type="ARBA" id="ARBA00022741"/>
    </source>
</evidence>
<evidence type="ECO:0000256" key="1">
    <source>
        <dbReference type="ARBA" id="ARBA00022448"/>
    </source>
</evidence>
<dbReference type="AlphaFoldDB" id="A0A5M4B5W5"/>